<gene>
    <name evidence="3" type="ORF">AK88_00074</name>
</gene>
<feature type="compositionally biased region" description="Low complexity" evidence="1">
    <location>
        <begin position="748"/>
        <end position="762"/>
    </location>
</feature>
<dbReference type="SMART" id="SM00360">
    <property type="entry name" value="RRM"/>
    <property type="match status" value="1"/>
</dbReference>
<name>A0A0D9QUD7_PLAFR</name>
<protein>
    <recommendedName>
        <fullName evidence="2">FHA domain-containing protein</fullName>
    </recommendedName>
</protein>
<keyword evidence="4" id="KW-1185">Reference proteome</keyword>
<dbReference type="SUPFAM" id="SSF143990">
    <property type="entry name" value="YbiA-like"/>
    <property type="match status" value="1"/>
</dbReference>
<dbReference type="InterPro" id="IPR000253">
    <property type="entry name" value="FHA_dom"/>
</dbReference>
<dbReference type="Gene3D" id="1.10.357.40">
    <property type="entry name" value="YbiA-like"/>
    <property type="match status" value="1"/>
</dbReference>
<dbReference type="SUPFAM" id="SSF54928">
    <property type="entry name" value="RNA-binding domain, RBD"/>
    <property type="match status" value="1"/>
</dbReference>
<feature type="compositionally biased region" description="Basic and acidic residues" evidence="1">
    <location>
        <begin position="701"/>
        <end position="711"/>
    </location>
</feature>
<dbReference type="GeneID" id="24265388"/>
<feature type="domain" description="FHA" evidence="2">
    <location>
        <begin position="315"/>
        <end position="365"/>
    </location>
</feature>
<feature type="compositionally biased region" description="Basic and acidic residues" evidence="1">
    <location>
        <begin position="560"/>
        <end position="576"/>
    </location>
</feature>
<evidence type="ECO:0000313" key="4">
    <source>
        <dbReference type="Proteomes" id="UP000054561"/>
    </source>
</evidence>
<dbReference type="OrthoDB" id="206452at2759"/>
<dbReference type="InterPro" id="IPR000504">
    <property type="entry name" value="RRM_dom"/>
</dbReference>
<evidence type="ECO:0000313" key="3">
    <source>
        <dbReference type="EMBL" id="KJP90226.1"/>
    </source>
</evidence>
<dbReference type="InterPro" id="IPR012816">
    <property type="entry name" value="NADAR"/>
</dbReference>
<dbReference type="Proteomes" id="UP000054561">
    <property type="component" value="Unassembled WGS sequence"/>
</dbReference>
<dbReference type="InterPro" id="IPR035979">
    <property type="entry name" value="RBD_domain_sf"/>
</dbReference>
<dbReference type="InterPro" id="IPR012677">
    <property type="entry name" value="Nucleotide-bd_a/b_plait_sf"/>
</dbReference>
<dbReference type="CDD" id="cd15457">
    <property type="entry name" value="NADAR"/>
    <property type="match status" value="1"/>
</dbReference>
<dbReference type="GO" id="GO:0003723">
    <property type="term" value="F:RNA binding"/>
    <property type="evidence" value="ECO:0007669"/>
    <property type="project" value="InterPro"/>
</dbReference>
<feature type="compositionally biased region" description="Low complexity" evidence="1">
    <location>
        <begin position="626"/>
        <end position="667"/>
    </location>
</feature>
<dbReference type="PROSITE" id="PS50006">
    <property type="entry name" value="FHA_DOMAIN"/>
    <property type="match status" value="1"/>
</dbReference>
<dbReference type="CDD" id="cd00060">
    <property type="entry name" value="FHA"/>
    <property type="match status" value="1"/>
</dbReference>
<evidence type="ECO:0000259" key="2">
    <source>
        <dbReference type="PROSITE" id="PS50006"/>
    </source>
</evidence>
<dbReference type="SUPFAM" id="SSF49879">
    <property type="entry name" value="SMAD/FHA domain"/>
    <property type="match status" value="1"/>
</dbReference>
<feature type="compositionally biased region" description="Basic residues" evidence="1">
    <location>
        <begin position="765"/>
        <end position="776"/>
    </location>
</feature>
<dbReference type="OMA" id="YMNIRND"/>
<dbReference type="Gene3D" id="2.60.200.20">
    <property type="match status" value="1"/>
</dbReference>
<sequence length="776" mass="89870">MKENLETIVQEENEYKEECVFTSIDIFSGPHNYLNFHYICEICFNDISFISPYHCYFFLRNQFENVEKAGENYKENMGAQFEKEVYWRVINENRATELFQSTTAIYYEQGELPECRRKALENISQVINKMGVSDLEAISPYLGENPNWKRNKLAWMDMIQRDKFRRYEKMRENLKETGKREIVYKVNKEDVEKVKNKKMIKDFFFFGVCEKKGQNNLGRIYMSIRNDLAKNTEIYAWLLTNCNMQTDPSLVADISIEEKYLERKVIQEEDDYVYNDALLKETKKSLGGNGNFSSSGNITVEEKTQNYLFEKKEYISFGKNEQNDIICLNPSISRFHCVLFFSKDYHLYLVDVGSKSRTRLNSNLCEIHNKYKIANNDIITLGVSKRTYKISINIDSVLSYLDKKQSEVNRKMRIMSEDLENPLGEKNLLKLKISNIFYKCNENDIIDFFKDCGEIKKIHLYDVPENKTSERNKVKTDGKKNRSLKEALVEVYDKETSAKIMKKNESFLYGRKIYIIYQPLSSTYKQRHAKVHPRRERNVDVQITHKRGIYRGEKSTLEGDRFGRFSRRDDKRKNFGAERGSPQRRRSDRSSSSSSSGGRHRGGRRDVHERRSPRRVRSRRRKRSESCGSSGSSSSSGVRKSKRSSSSSGGSAGSSSSRGGRSGPLRSSPKRKRRSEGPEIEDRRGVQKRRYTYRSSSRSDSGSDKSSDRSSSKSSGKGNDRSSSRSSGKGSDRSSSRSSGKSSDRNSSRSSGKSSSKSSYNSSDRKRRLSKKRHKM</sequence>
<feature type="compositionally biased region" description="Basic and acidic residues" evidence="1">
    <location>
        <begin position="675"/>
        <end position="685"/>
    </location>
</feature>
<dbReference type="VEuPathDB" id="PlasmoDB:AK88_00074"/>
<reference evidence="3 4" key="1">
    <citation type="submission" date="2014-03" db="EMBL/GenBank/DDBJ databases">
        <title>The Genome Sequence of Plasmodium fragile nilgiri.</title>
        <authorList>
            <consortium name="The Broad Institute Genomics Platform"/>
            <consortium name="The Broad Institute Genome Sequencing Center for Infectious Disease"/>
            <person name="Neafsey D."/>
            <person name="Duraisingh M."/>
            <person name="Young S.K."/>
            <person name="Zeng Q."/>
            <person name="Gargeya S."/>
            <person name="Abouelleil A."/>
            <person name="Alvarado L."/>
            <person name="Chapman S.B."/>
            <person name="Gainer-Dewar J."/>
            <person name="Goldberg J."/>
            <person name="Griggs A."/>
            <person name="Gujja S."/>
            <person name="Hansen M."/>
            <person name="Howarth C."/>
            <person name="Imamovic A."/>
            <person name="Larimer J."/>
            <person name="Pearson M."/>
            <person name="Poon T.W."/>
            <person name="Priest M."/>
            <person name="Roberts A."/>
            <person name="Saif S."/>
            <person name="Shea T."/>
            <person name="Sykes S."/>
            <person name="Wortman J."/>
            <person name="Nusbaum C."/>
            <person name="Birren B."/>
        </authorList>
    </citation>
    <scope>NUCLEOTIDE SEQUENCE [LARGE SCALE GENOMIC DNA]</scope>
    <source>
        <strain evidence="4">nilgiri</strain>
    </source>
</reference>
<dbReference type="CDD" id="cd00590">
    <property type="entry name" value="RRM_SF"/>
    <property type="match status" value="1"/>
</dbReference>
<proteinExistence type="predicted"/>
<dbReference type="AlphaFoldDB" id="A0A0D9QUD7"/>
<dbReference type="Gene3D" id="3.30.70.330">
    <property type="match status" value="1"/>
</dbReference>
<dbReference type="SMART" id="SM00240">
    <property type="entry name" value="FHA"/>
    <property type="match status" value="1"/>
</dbReference>
<dbReference type="RefSeq" id="XP_012333148.1">
    <property type="nucleotide sequence ID" value="XM_012477725.1"/>
</dbReference>
<dbReference type="Pfam" id="PF00498">
    <property type="entry name" value="FHA"/>
    <property type="match status" value="1"/>
</dbReference>
<dbReference type="InterPro" id="IPR008984">
    <property type="entry name" value="SMAD_FHA_dom_sf"/>
</dbReference>
<organism evidence="3 4">
    <name type="scientific">Plasmodium fragile</name>
    <dbReference type="NCBI Taxonomy" id="5857"/>
    <lineage>
        <taxon>Eukaryota</taxon>
        <taxon>Sar</taxon>
        <taxon>Alveolata</taxon>
        <taxon>Apicomplexa</taxon>
        <taxon>Aconoidasida</taxon>
        <taxon>Haemosporida</taxon>
        <taxon>Plasmodiidae</taxon>
        <taxon>Plasmodium</taxon>
        <taxon>Plasmodium (Plasmodium)</taxon>
    </lineage>
</organism>
<feature type="compositionally biased region" description="Basic residues" evidence="1">
    <location>
        <begin position="611"/>
        <end position="623"/>
    </location>
</feature>
<evidence type="ECO:0000256" key="1">
    <source>
        <dbReference type="SAM" id="MobiDB-lite"/>
    </source>
</evidence>
<dbReference type="EMBL" id="KQ001645">
    <property type="protein sequence ID" value="KJP90226.1"/>
    <property type="molecule type" value="Genomic_DNA"/>
</dbReference>
<feature type="region of interest" description="Disordered" evidence="1">
    <location>
        <begin position="560"/>
        <end position="776"/>
    </location>
</feature>
<accession>A0A0D9QUD7</accession>
<dbReference type="InterPro" id="IPR037238">
    <property type="entry name" value="YbiA-like_sf"/>
</dbReference>